<accession>A0AAW0KIT3</accession>
<reference evidence="2 3" key="1">
    <citation type="journal article" date="2018" name="Sci. Data">
        <title>The draft genome sequence of cork oak.</title>
        <authorList>
            <person name="Ramos A.M."/>
            <person name="Usie A."/>
            <person name="Barbosa P."/>
            <person name="Barros P.M."/>
            <person name="Capote T."/>
            <person name="Chaves I."/>
            <person name="Simoes F."/>
            <person name="Abreu I."/>
            <person name="Carrasquinho I."/>
            <person name="Faro C."/>
            <person name="Guimaraes J.B."/>
            <person name="Mendonca D."/>
            <person name="Nobrega F."/>
            <person name="Rodrigues L."/>
            <person name="Saibo N.J.M."/>
            <person name="Varela M.C."/>
            <person name="Egas C."/>
            <person name="Matos J."/>
            <person name="Miguel C.M."/>
            <person name="Oliveira M.M."/>
            <person name="Ricardo C.P."/>
            <person name="Goncalves S."/>
        </authorList>
    </citation>
    <scope>NUCLEOTIDE SEQUENCE [LARGE SCALE GENOMIC DNA]</scope>
    <source>
        <strain evidence="3">cv. HL8</strain>
    </source>
</reference>
<dbReference type="Proteomes" id="UP000237347">
    <property type="component" value="Unassembled WGS sequence"/>
</dbReference>
<proteinExistence type="predicted"/>
<dbReference type="GO" id="GO:0004497">
    <property type="term" value="F:monooxygenase activity"/>
    <property type="evidence" value="ECO:0007669"/>
    <property type="project" value="InterPro"/>
</dbReference>
<keyword evidence="1" id="KW-1133">Transmembrane helix</keyword>
<name>A0AAW0KIT3_QUESU</name>
<gene>
    <name evidence="2" type="primary">CYP76B6_8</name>
    <name evidence="2" type="ORF">CFP56_018815</name>
</gene>
<dbReference type="EMBL" id="PKMF04000292">
    <property type="protein sequence ID" value="KAK7839044.1"/>
    <property type="molecule type" value="Genomic_DNA"/>
</dbReference>
<dbReference type="Pfam" id="PF00067">
    <property type="entry name" value="p450"/>
    <property type="match status" value="2"/>
</dbReference>
<dbReference type="GO" id="GO:0016705">
    <property type="term" value="F:oxidoreductase activity, acting on paired donors, with incorporation or reduction of molecular oxygen"/>
    <property type="evidence" value="ECO:0007669"/>
    <property type="project" value="InterPro"/>
</dbReference>
<dbReference type="Gene3D" id="1.10.630.10">
    <property type="entry name" value="Cytochrome P450"/>
    <property type="match status" value="2"/>
</dbReference>
<dbReference type="InterPro" id="IPR036396">
    <property type="entry name" value="Cyt_P450_sf"/>
</dbReference>
<comment type="caution">
    <text evidence="2">The sequence shown here is derived from an EMBL/GenBank/DDBJ whole genome shotgun (WGS) entry which is preliminary data.</text>
</comment>
<evidence type="ECO:0000313" key="3">
    <source>
        <dbReference type="Proteomes" id="UP000237347"/>
    </source>
</evidence>
<dbReference type="AlphaFoldDB" id="A0AAW0KIT3"/>
<keyword evidence="1" id="KW-0812">Transmembrane</keyword>
<dbReference type="GO" id="GO:0005506">
    <property type="term" value="F:iron ion binding"/>
    <property type="evidence" value="ECO:0007669"/>
    <property type="project" value="InterPro"/>
</dbReference>
<feature type="transmembrane region" description="Helical" evidence="1">
    <location>
        <begin position="799"/>
        <end position="817"/>
    </location>
</feature>
<evidence type="ECO:0000256" key="1">
    <source>
        <dbReference type="SAM" id="Phobius"/>
    </source>
</evidence>
<dbReference type="PANTHER" id="PTHR24299">
    <property type="entry name" value="CYTOCHROME P450 FAMILY 1"/>
    <property type="match status" value="1"/>
</dbReference>
<dbReference type="PANTHER" id="PTHR24299:SF59">
    <property type="entry name" value="CYTOCHROME P450 SUPERFAMILY PROTEIN"/>
    <property type="match status" value="1"/>
</dbReference>
<keyword evidence="1" id="KW-0472">Membrane</keyword>
<organism evidence="2 3">
    <name type="scientific">Quercus suber</name>
    <name type="common">Cork oak</name>
    <dbReference type="NCBI Taxonomy" id="58331"/>
    <lineage>
        <taxon>Eukaryota</taxon>
        <taxon>Viridiplantae</taxon>
        <taxon>Streptophyta</taxon>
        <taxon>Embryophyta</taxon>
        <taxon>Tracheophyta</taxon>
        <taxon>Spermatophyta</taxon>
        <taxon>Magnoliopsida</taxon>
        <taxon>eudicotyledons</taxon>
        <taxon>Gunneridae</taxon>
        <taxon>Pentapetalae</taxon>
        <taxon>rosids</taxon>
        <taxon>fabids</taxon>
        <taxon>Fagales</taxon>
        <taxon>Fagaceae</taxon>
        <taxon>Quercus</taxon>
    </lineage>
</organism>
<dbReference type="InterPro" id="IPR001128">
    <property type="entry name" value="Cyt_P450"/>
</dbReference>
<dbReference type="GO" id="GO:0020037">
    <property type="term" value="F:heme binding"/>
    <property type="evidence" value="ECO:0007669"/>
    <property type="project" value="InterPro"/>
</dbReference>
<keyword evidence="3" id="KW-1185">Reference proteome</keyword>
<evidence type="ECO:0000313" key="2">
    <source>
        <dbReference type="EMBL" id="KAK7839044.1"/>
    </source>
</evidence>
<protein>
    <submittedName>
        <fullName evidence="2">Geraniol 8-hydroxylase</fullName>
    </submittedName>
</protein>
<sequence>FFLILSLTSELSPLCPDAAADPRLRPDSPSGELSLSSSSTCLGFLIWGQQHSSYTIQIVEVNLIPYKKASRPHSSSLFGSLSETHTEMEVLSCILYLCLSLTIIQALHIIAKRSKSIPKKLPPGPKPFPIIGNLLELGDKPHKSLAKLAMTNGPLMSLKLGQITTVVISSATMAKEVLQTHDQLLSNRYIPDAIRAHKQHEFGLPWIPVSSRWRNIRKICNSQLFAHKILDANQNLRHKKVQELLADVHKSCLTNDAVDIGRAAFKTTLNLLSNTICSVDLADPNSDMAREFKELVWNIMEEVGKPNLADYFPVLRKVDPQGIRRRMTIYFGNMIELFDSLINKRLLTRKVPDSVRNIDMLNTLLDISEESTGEFDKTQIERLFLLDHCKKKEVNSQKASSRTKTFSIHWKPLGTRFFLILSLTSELSPLCPDAAADPRLRPDSPSGELSLSSSSTCLGFLIWGQQHSSYTIQIVEVNLIPYKKASRPHSSSLFGSLSETHTEMEVLSCILYLCLSLTIIQALHIIAKRSKSIPKKLPPGPKPFPIIGNLLELGDKPHKSLAKLAMTNGPLMSLKLGQITTVVISSATMAKEVLQTHDQLLSNRYIPDAIRAHKQHEFGLPWIPVSSRWRNIRKICNSQLFAHKILDANQNLRHKKVQELLADVHKSCLTNDAVDIGRAAFKTTLNLLSNTICSVDLADPNSDMAREFKELVWNIMEEVGKPNLADYFPVLRKVDPQGIRRRMTIYFGNMIELFDSLINKRLLTRKVPDSVRNIDMLNTLLDISEESTGEFDKTQIERLFLVTIFSIFFFNNLYIYSFKYLFF</sequence>
<dbReference type="SUPFAM" id="SSF48264">
    <property type="entry name" value="Cytochrome P450"/>
    <property type="match status" value="2"/>
</dbReference>
<feature type="non-terminal residue" evidence="2">
    <location>
        <position position="1"/>
    </location>
</feature>